<dbReference type="SUPFAM" id="SSF53187">
    <property type="entry name" value="Zn-dependent exopeptidases"/>
    <property type="match status" value="1"/>
</dbReference>
<accession>A0A367EJG9</accession>
<name>A0A367EJG9_9ACTN</name>
<dbReference type="GO" id="GO:0050118">
    <property type="term" value="F:N-acetyldiaminopimelate deacetylase activity"/>
    <property type="evidence" value="ECO:0007669"/>
    <property type="project" value="UniProtKB-ARBA"/>
</dbReference>
<dbReference type="SUPFAM" id="SSF55031">
    <property type="entry name" value="Bacterial exopeptidase dimerisation domain"/>
    <property type="match status" value="1"/>
</dbReference>
<keyword evidence="1 4" id="KW-0378">Hydrolase</keyword>
<evidence type="ECO:0000256" key="2">
    <source>
        <dbReference type="SAM" id="MobiDB-lite"/>
    </source>
</evidence>
<proteinExistence type="predicted"/>
<feature type="compositionally biased region" description="Low complexity" evidence="2">
    <location>
        <begin position="1"/>
        <end position="11"/>
    </location>
</feature>
<feature type="region of interest" description="Disordered" evidence="2">
    <location>
        <begin position="1"/>
        <end position="26"/>
    </location>
</feature>
<dbReference type="NCBIfam" id="TIGR01891">
    <property type="entry name" value="amidohydrolases"/>
    <property type="match status" value="1"/>
</dbReference>
<dbReference type="InterPro" id="IPR011650">
    <property type="entry name" value="Peptidase_M20_dimer"/>
</dbReference>
<dbReference type="FunFam" id="3.30.70.360:FF:000001">
    <property type="entry name" value="N-acetyldiaminopimelate deacetylase"/>
    <property type="match status" value="1"/>
</dbReference>
<dbReference type="Proteomes" id="UP000252914">
    <property type="component" value="Unassembled WGS sequence"/>
</dbReference>
<evidence type="ECO:0000313" key="4">
    <source>
        <dbReference type="EMBL" id="RCG17350.1"/>
    </source>
</evidence>
<dbReference type="Gene3D" id="3.30.70.360">
    <property type="match status" value="1"/>
</dbReference>
<feature type="domain" description="Peptidase M20 dimerisation" evidence="3">
    <location>
        <begin position="227"/>
        <end position="322"/>
    </location>
</feature>
<dbReference type="Pfam" id="PF01546">
    <property type="entry name" value="Peptidase_M20"/>
    <property type="match status" value="1"/>
</dbReference>
<gene>
    <name evidence="4" type="ORF">DTL70_27695</name>
</gene>
<dbReference type="PANTHER" id="PTHR11014:SF63">
    <property type="entry name" value="METALLOPEPTIDASE, PUTATIVE (AFU_ORTHOLOGUE AFUA_6G09600)-RELATED"/>
    <property type="match status" value="1"/>
</dbReference>
<dbReference type="PANTHER" id="PTHR11014">
    <property type="entry name" value="PEPTIDASE M20 FAMILY MEMBER"/>
    <property type="match status" value="1"/>
</dbReference>
<dbReference type="Pfam" id="PF07687">
    <property type="entry name" value="M20_dimer"/>
    <property type="match status" value="1"/>
</dbReference>
<dbReference type="InterPro" id="IPR017439">
    <property type="entry name" value="Amidohydrolase"/>
</dbReference>
<reference evidence="4 5" key="1">
    <citation type="submission" date="2018-06" db="EMBL/GenBank/DDBJ databases">
        <title>Streptomyces reniochalinae sp. nov. and Streptomyces diacarnus sp. nov. from marine sponges.</title>
        <authorList>
            <person name="Li L."/>
        </authorList>
    </citation>
    <scope>NUCLEOTIDE SEQUENCE [LARGE SCALE GENOMIC DNA]</scope>
    <source>
        <strain evidence="4 5">LHW51701</strain>
    </source>
</reference>
<organism evidence="4 5">
    <name type="scientific">Streptomyces diacarni</name>
    <dbReference type="NCBI Taxonomy" id="2800381"/>
    <lineage>
        <taxon>Bacteria</taxon>
        <taxon>Bacillati</taxon>
        <taxon>Actinomycetota</taxon>
        <taxon>Actinomycetes</taxon>
        <taxon>Kitasatosporales</taxon>
        <taxon>Streptomycetaceae</taxon>
        <taxon>Streptomyces</taxon>
    </lineage>
</organism>
<evidence type="ECO:0000259" key="3">
    <source>
        <dbReference type="Pfam" id="PF07687"/>
    </source>
</evidence>
<dbReference type="RefSeq" id="WP_114024743.1">
    <property type="nucleotide sequence ID" value="NZ_QOIN01000055.1"/>
</dbReference>
<dbReference type="Gene3D" id="3.40.630.10">
    <property type="entry name" value="Zn peptidases"/>
    <property type="match status" value="1"/>
</dbReference>
<keyword evidence="5" id="KW-1185">Reference proteome</keyword>
<evidence type="ECO:0000256" key="1">
    <source>
        <dbReference type="ARBA" id="ARBA00022801"/>
    </source>
</evidence>
<dbReference type="InterPro" id="IPR002933">
    <property type="entry name" value="Peptidase_M20"/>
</dbReference>
<dbReference type="GO" id="GO:0019877">
    <property type="term" value="P:diaminopimelate biosynthetic process"/>
    <property type="evidence" value="ECO:0007669"/>
    <property type="project" value="UniProtKB-ARBA"/>
</dbReference>
<dbReference type="InterPro" id="IPR036264">
    <property type="entry name" value="Bact_exopeptidase_dim_dom"/>
</dbReference>
<dbReference type="EMBL" id="QOIN01000055">
    <property type="protein sequence ID" value="RCG17350.1"/>
    <property type="molecule type" value="Genomic_DNA"/>
</dbReference>
<protein>
    <submittedName>
        <fullName evidence="4">Amidohydrolase</fullName>
    </submittedName>
</protein>
<dbReference type="AlphaFoldDB" id="A0A367EJG9"/>
<sequence length="452" mass="47201">MTDASATTASGGSSGSAGSGSTDSTDTVTASAAEAVLSGLGDIRESLESFYKDLHQHPELGFQEHRTAGHVAQALNEWDYEVTEEVGQTGVIGVLHNGEGPTVLLRADMDALPVREQTGLPYASAATGTDSDGVEHPVMHACGHDVHVTCLLGAARLLAAGTDAWQGTLVVLFQPNEENGSGARAMVDDGLAQRIPRPDVALGQHVLPAPAGSVLTRSGVMMAASDSLRVTLHGRGAHGSMPERAIDPVVLAAMVVIRLQTVVAREISATTPAVVTVGSIRAGSGPNIIPDTAELQLNIRSFDEEARTRILTAVRRIVTSECAASGADRDPEFETLSEFSVTDNDEEATNRIATAFEASFGRDRALTVGLVPASEDFGELPAGLGCPSSYWGLGGIDPDTYRKAERAGTVDRDIPSNHSSRFAPVVQPTLDMGVRALVTASLAWLAPRPKGS</sequence>
<evidence type="ECO:0000313" key="5">
    <source>
        <dbReference type="Proteomes" id="UP000252914"/>
    </source>
</evidence>
<comment type="caution">
    <text evidence="4">The sequence shown here is derived from an EMBL/GenBank/DDBJ whole genome shotgun (WGS) entry which is preliminary data.</text>
</comment>